<organism evidence="5 6">
    <name type="scientific">Candidatus Choladousia intestinavium</name>
    <dbReference type="NCBI Taxonomy" id="2840727"/>
    <lineage>
        <taxon>Bacteria</taxon>
        <taxon>Bacillati</taxon>
        <taxon>Bacillota</taxon>
        <taxon>Clostridia</taxon>
        <taxon>Lachnospirales</taxon>
        <taxon>Lachnospiraceae</taxon>
        <taxon>Lachnospiraceae incertae sedis</taxon>
        <taxon>Candidatus Choladousia</taxon>
    </lineage>
</organism>
<protein>
    <submittedName>
        <fullName evidence="5">Aminotransferase class I/II-fold pyridoxal phosphate-dependent enzyme</fullName>
    </submittedName>
</protein>
<dbReference type="InterPro" id="IPR050881">
    <property type="entry name" value="LL-DAP_aminotransferase"/>
</dbReference>
<dbReference type="AlphaFoldDB" id="A0A9D1ABM8"/>
<dbReference type="GO" id="GO:0008483">
    <property type="term" value="F:transaminase activity"/>
    <property type="evidence" value="ECO:0007669"/>
    <property type="project" value="UniProtKB-KW"/>
</dbReference>
<name>A0A9D1ABM8_9FIRM</name>
<evidence type="ECO:0000256" key="1">
    <source>
        <dbReference type="ARBA" id="ARBA00001933"/>
    </source>
</evidence>
<dbReference type="InterPro" id="IPR015421">
    <property type="entry name" value="PyrdxlP-dep_Trfase_major"/>
</dbReference>
<keyword evidence="3" id="KW-0808">Transferase</keyword>
<evidence type="ECO:0000256" key="2">
    <source>
        <dbReference type="ARBA" id="ARBA00022576"/>
    </source>
</evidence>
<reference evidence="5" key="1">
    <citation type="submission" date="2020-10" db="EMBL/GenBank/DDBJ databases">
        <authorList>
            <person name="Gilroy R."/>
        </authorList>
    </citation>
    <scope>NUCLEOTIDE SEQUENCE</scope>
    <source>
        <strain evidence="5">ChiSjej4B22-8148</strain>
    </source>
</reference>
<dbReference type="Gene3D" id="3.40.640.10">
    <property type="entry name" value="Type I PLP-dependent aspartate aminotransferase-like (Major domain)"/>
    <property type="match status" value="1"/>
</dbReference>
<reference evidence="5" key="2">
    <citation type="journal article" date="2021" name="PeerJ">
        <title>Extensive microbial diversity within the chicken gut microbiome revealed by metagenomics and culture.</title>
        <authorList>
            <person name="Gilroy R."/>
            <person name="Ravi A."/>
            <person name="Getino M."/>
            <person name="Pursley I."/>
            <person name="Horton D.L."/>
            <person name="Alikhan N.F."/>
            <person name="Baker D."/>
            <person name="Gharbi K."/>
            <person name="Hall N."/>
            <person name="Watson M."/>
            <person name="Adriaenssens E.M."/>
            <person name="Foster-Nyarko E."/>
            <person name="Jarju S."/>
            <person name="Secka A."/>
            <person name="Antonio M."/>
            <person name="Oren A."/>
            <person name="Chaudhuri R.R."/>
            <person name="La Ragione R."/>
            <person name="Hildebrand F."/>
            <person name="Pallen M.J."/>
        </authorList>
    </citation>
    <scope>NUCLEOTIDE SEQUENCE</scope>
    <source>
        <strain evidence="5">ChiSjej4B22-8148</strain>
    </source>
</reference>
<evidence type="ECO:0000313" key="6">
    <source>
        <dbReference type="Proteomes" id="UP000886757"/>
    </source>
</evidence>
<dbReference type="InterPro" id="IPR015422">
    <property type="entry name" value="PyrdxlP-dep_Trfase_small"/>
</dbReference>
<comment type="caution">
    <text evidence="5">The sequence shown here is derived from an EMBL/GenBank/DDBJ whole genome shotgun (WGS) entry which is preliminary data.</text>
</comment>
<gene>
    <name evidence="5" type="ORF">IAB31_06530</name>
</gene>
<accession>A0A9D1ABM8</accession>
<dbReference type="CDD" id="cd00609">
    <property type="entry name" value="AAT_like"/>
    <property type="match status" value="1"/>
</dbReference>
<feature type="domain" description="Aminotransferase class I/classII large" evidence="4">
    <location>
        <begin position="33"/>
        <end position="382"/>
    </location>
</feature>
<dbReference type="Proteomes" id="UP000886757">
    <property type="component" value="Unassembled WGS sequence"/>
</dbReference>
<comment type="cofactor">
    <cofactor evidence="1">
        <name>pyridoxal 5'-phosphate</name>
        <dbReference type="ChEBI" id="CHEBI:597326"/>
    </cofactor>
</comment>
<dbReference type="GO" id="GO:0030170">
    <property type="term" value="F:pyridoxal phosphate binding"/>
    <property type="evidence" value="ECO:0007669"/>
    <property type="project" value="InterPro"/>
</dbReference>
<dbReference type="Gene3D" id="3.90.1150.10">
    <property type="entry name" value="Aspartate Aminotransferase, domain 1"/>
    <property type="match status" value="1"/>
</dbReference>
<evidence type="ECO:0000256" key="3">
    <source>
        <dbReference type="ARBA" id="ARBA00022679"/>
    </source>
</evidence>
<proteinExistence type="predicted"/>
<keyword evidence="2 5" id="KW-0032">Aminotransferase</keyword>
<dbReference type="InterPro" id="IPR015424">
    <property type="entry name" value="PyrdxlP-dep_Trfase"/>
</dbReference>
<dbReference type="PANTHER" id="PTHR42832:SF3">
    <property type="entry name" value="L-GLUTAMINE--4-(METHYLSULFANYL)-2-OXOBUTANOATE AMINOTRANSFERASE"/>
    <property type="match status" value="1"/>
</dbReference>
<evidence type="ECO:0000313" key="5">
    <source>
        <dbReference type="EMBL" id="HIR13563.1"/>
    </source>
</evidence>
<dbReference type="PANTHER" id="PTHR42832">
    <property type="entry name" value="AMINO ACID AMINOTRANSFERASE"/>
    <property type="match status" value="1"/>
</dbReference>
<sequence>MNIQFSEKADRIQEGIFALLNEKKNELQAQGKKIYNLSVGTPDFQPARHVMEAVSRAAMDPENYKYALEDLPALLEAVRDFYQRRFGVKLERDEIMSLYGSQEGMAHIGWMLCDPGDLVLVPNPGYPIFSVGPKLCDARVWEYPLLPENGFLPRLEDIPAEIAREAKLMIVNFPGNPVCKTAPDSFYRELIAFARKYEIIILHDNAYADLVFGEKTGTSFLAFEGAKEVGVEFYSLSKTFSYTGARMSFALGRRELIQKFRALRTQFDYGTFLPVQYGAIAALNGPFDSVLSQCREYEERNRALCGGLRSIGWEVPDSEGTMFVWAPIPKGFQNSVEFTLKLMERAGVICVPGSSFGSLGEGYVRMALVLPPEQLKEAVESIRRSGILAIPRER</sequence>
<dbReference type="InterPro" id="IPR004839">
    <property type="entry name" value="Aminotransferase_I/II_large"/>
</dbReference>
<dbReference type="Pfam" id="PF00155">
    <property type="entry name" value="Aminotran_1_2"/>
    <property type="match status" value="1"/>
</dbReference>
<dbReference type="SUPFAM" id="SSF53383">
    <property type="entry name" value="PLP-dependent transferases"/>
    <property type="match status" value="1"/>
</dbReference>
<dbReference type="EMBL" id="DVGK01000075">
    <property type="protein sequence ID" value="HIR13563.1"/>
    <property type="molecule type" value="Genomic_DNA"/>
</dbReference>
<evidence type="ECO:0000259" key="4">
    <source>
        <dbReference type="Pfam" id="PF00155"/>
    </source>
</evidence>